<dbReference type="Proteomes" id="UP000694553">
    <property type="component" value="Unassembled WGS sequence"/>
</dbReference>
<keyword evidence="6" id="KW-1133">Transmembrane helix</keyword>
<evidence type="ECO:0000256" key="3">
    <source>
        <dbReference type="ARBA" id="ARBA00008691"/>
    </source>
</evidence>
<reference evidence="8" key="2">
    <citation type="submission" date="2025-08" db="UniProtKB">
        <authorList>
            <consortium name="Ensembl"/>
        </authorList>
    </citation>
    <scope>IDENTIFICATION</scope>
</reference>
<evidence type="ECO:0000256" key="2">
    <source>
        <dbReference type="ARBA" id="ARBA00004282"/>
    </source>
</evidence>
<evidence type="ECO:0000313" key="9">
    <source>
        <dbReference type="Proteomes" id="UP000694553"/>
    </source>
</evidence>
<name>A0A8U7MZ08_CORMO</name>
<evidence type="ECO:0000256" key="5">
    <source>
        <dbReference type="ARBA" id="ARBA00022949"/>
    </source>
</evidence>
<dbReference type="GO" id="GO:0016020">
    <property type="term" value="C:membrane"/>
    <property type="evidence" value="ECO:0007669"/>
    <property type="project" value="UniProtKB-SubCell"/>
</dbReference>
<organism evidence="8 9">
    <name type="scientific">Corvus moneduloides</name>
    <name type="common">New Caledonian crow</name>
    <dbReference type="NCBI Taxonomy" id="1196302"/>
    <lineage>
        <taxon>Eukaryota</taxon>
        <taxon>Metazoa</taxon>
        <taxon>Chordata</taxon>
        <taxon>Craniata</taxon>
        <taxon>Vertebrata</taxon>
        <taxon>Euteleostomi</taxon>
        <taxon>Archelosauria</taxon>
        <taxon>Archosauria</taxon>
        <taxon>Dinosauria</taxon>
        <taxon>Saurischia</taxon>
        <taxon>Theropoda</taxon>
        <taxon>Coelurosauria</taxon>
        <taxon>Aves</taxon>
        <taxon>Neognathae</taxon>
        <taxon>Neoaves</taxon>
        <taxon>Telluraves</taxon>
        <taxon>Australaves</taxon>
        <taxon>Passeriformes</taxon>
        <taxon>Corvoidea</taxon>
        <taxon>Corvidae</taxon>
        <taxon>Corvus</taxon>
    </lineage>
</organism>
<comment type="subcellular location">
    <subcellularLocation>
        <location evidence="2">Cell junction</location>
    </subcellularLocation>
    <subcellularLocation>
        <location evidence="1">Membrane</location>
        <topology evidence="1">Multi-pass membrane protein</topology>
    </subcellularLocation>
</comment>
<dbReference type="PANTHER" id="PTHR14399:SF13">
    <property type="entry name" value="P53 APOPTOSIS EFFECTOR RELATED TO PMP22 A"/>
    <property type="match status" value="1"/>
</dbReference>
<dbReference type="PANTHER" id="PTHR14399">
    <property type="entry name" value="P53-INDUCED PROTEIN RELATED"/>
    <property type="match status" value="1"/>
</dbReference>
<sequence>MVKYGLDYTRCRWILPLLLGIGVIFGIIALAGRGWLESQTLPYVQQASLWQNCRRPAQGGEWSCESLMGYAWGRAAAATYLVGFLLLVICFALAIIAFAIDTLRFNFIRGIGGLLFVAAVFSVMGLGLSPGRRGTGRAFRLPVFRGTRGRAGRLPWLGREQLPRPRDGARGWSRALSWHPLGSPAAGGNPGRTARVCLKGAISSSQATAWKLPCLVDCHLLLI</sequence>
<dbReference type="AlphaFoldDB" id="A0A8U7MZ08"/>
<evidence type="ECO:0000313" key="8">
    <source>
        <dbReference type="Ensembl" id="ENSCMUP00000005219.2"/>
    </source>
</evidence>
<accession>A0A8U7MZ08</accession>
<dbReference type="Ensembl" id="ENSCMUT00000005632.2">
    <property type="protein sequence ID" value="ENSCMUP00000005219.2"/>
    <property type="gene ID" value="ENSCMUG00000003507.2"/>
</dbReference>
<evidence type="ECO:0000256" key="6">
    <source>
        <dbReference type="ARBA" id="ARBA00022989"/>
    </source>
</evidence>
<dbReference type="GO" id="GO:0098609">
    <property type="term" value="P:cell-cell adhesion"/>
    <property type="evidence" value="ECO:0007669"/>
    <property type="project" value="TreeGrafter"/>
</dbReference>
<keyword evidence="4" id="KW-0812">Transmembrane</keyword>
<evidence type="ECO:0000256" key="1">
    <source>
        <dbReference type="ARBA" id="ARBA00004141"/>
    </source>
</evidence>
<keyword evidence="9" id="KW-1185">Reference proteome</keyword>
<protein>
    <submittedName>
        <fullName evidence="8">Uncharacterized protein</fullName>
    </submittedName>
</protein>
<evidence type="ECO:0000256" key="4">
    <source>
        <dbReference type="ARBA" id="ARBA00022692"/>
    </source>
</evidence>
<dbReference type="GO" id="GO:0005911">
    <property type="term" value="C:cell-cell junction"/>
    <property type="evidence" value="ECO:0007669"/>
    <property type="project" value="TreeGrafter"/>
</dbReference>
<comment type="similarity">
    <text evidence="3">Belongs to the TMEM47 family.</text>
</comment>
<proteinExistence type="inferred from homology"/>
<keyword evidence="7" id="KW-0472">Membrane</keyword>
<evidence type="ECO:0000256" key="7">
    <source>
        <dbReference type="ARBA" id="ARBA00023136"/>
    </source>
</evidence>
<reference evidence="9" key="1">
    <citation type="submission" date="2019-10" db="EMBL/GenBank/DDBJ databases">
        <title>Corvus moneduloides (New Caledonian crow) genome, bCorMon1, primary haplotype.</title>
        <authorList>
            <person name="Rutz C."/>
            <person name="Fungtammasan C."/>
            <person name="Mountcastle J."/>
            <person name="Formenti G."/>
            <person name="Chow W."/>
            <person name="Howe K."/>
            <person name="Steele M.P."/>
            <person name="Fernandes J."/>
            <person name="Gilbert M.T.P."/>
            <person name="Fedrigo O."/>
            <person name="Jarvis E.D."/>
            <person name="Gemmell N."/>
        </authorList>
    </citation>
    <scope>NUCLEOTIDE SEQUENCE [LARGE SCALE GENOMIC DNA]</scope>
</reference>
<reference evidence="8" key="3">
    <citation type="submission" date="2025-09" db="UniProtKB">
        <authorList>
            <consortium name="Ensembl"/>
        </authorList>
    </citation>
    <scope>IDENTIFICATION</scope>
</reference>
<dbReference type="InterPro" id="IPR015664">
    <property type="entry name" value="P53_induced"/>
</dbReference>
<dbReference type="Gene3D" id="1.20.140.150">
    <property type="match status" value="1"/>
</dbReference>
<keyword evidence="5" id="KW-0965">Cell junction</keyword>